<evidence type="ECO:0000256" key="3">
    <source>
        <dbReference type="ARBA" id="ARBA00022618"/>
    </source>
</evidence>
<protein>
    <recommendedName>
        <fullName evidence="8">Structural maintenance of chromosomes protein</fullName>
    </recommendedName>
</protein>
<feature type="region of interest" description="Disordered" evidence="10">
    <location>
        <begin position="448"/>
        <end position="467"/>
    </location>
</feature>
<dbReference type="InterPro" id="IPR010935">
    <property type="entry name" value="SMC_hinge"/>
</dbReference>
<dbReference type="InterPro" id="IPR041741">
    <property type="entry name" value="SMC3_ABC_euk"/>
</dbReference>
<accession>A0ABR3B651</accession>
<dbReference type="Proteomes" id="UP001448207">
    <property type="component" value="Unassembled WGS sequence"/>
</dbReference>
<name>A0ABR3B651_PHYBL</name>
<dbReference type="Gene3D" id="3.30.70.1620">
    <property type="match status" value="1"/>
</dbReference>
<feature type="coiled-coil region" evidence="9">
    <location>
        <begin position="186"/>
        <end position="216"/>
    </location>
</feature>
<evidence type="ECO:0000256" key="9">
    <source>
        <dbReference type="SAM" id="Coils"/>
    </source>
</evidence>
<dbReference type="InterPro" id="IPR036277">
    <property type="entry name" value="SMC_hinge_sf"/>
</dbReference>
<feature type="coiled-coil region" evidence="9">
    <location>
        <begin position="742"/>
        <end position="769"/>
    </location>
</feature>
<evidence type="ECO:0000313" key="13">
    <source>
        <dbReference type="Proteomes" id="UP001448207"/>
    </source>
</evidence>
<evidence type="ECO:0000256" key="6">
    <source>
        <dbReference type="ARBA" id="ARBA00023242"/>
    </source>
</evidence>
<evidence type="ECO:0000313" key="12">
    <source>
        <dbReference type="EMBL" id="KAL0091548.1"/>
    </source>
</evidence>
<dbReference type="InterPro" id="IPR003395">
    <property type="entry name" value="RecF/RecN/SMC_N"/>
</dbReference>
<dbReference type="PIRSF" id="PIRSF005719">
    <property type="entry name" value="SMC"/>
    <property type="match status" value="1"/>
</dbReference>
<keyword evidence="4" id="KW-0498">Mitosis</keyword>
<keyword evidence="7" id="KW-0131">Cell cycle</keyword>
<dbReference type="EMBL" id="JBCLYO010000003">
    <property type="protein sequence ID" value="KAL0091548.1"/>
    <property type="molecule type" value="Genomic_DNA"/>
</dbReference>
<feature type="coiled-coil region" evidence="9">
    <location>
        <begin position="267"/>
        <end position="315"/>
    </location>
</feature>
<proteinExistence type="inferred from homology"/>
<evidence type="ECO:0000259" key="11">
    <source>
        <dbReference type="SMART" id="SM00968"/>
    </source>
</evidence>
<evidence type="ECO:0000256" key="7">
    <source>
        <dbReference type="ARBA" id="ARBA00023306"/>
    </source>
</evidence>
<dbReference type="Gene3D" id="1.20.1060.20">
    <property type="match status" value="1"/>
</dbReference>
<dbReference type="SUPFAM" id="SSF52540">
    <property type="entry name" value="P-loop containing nucleoside triphosphate hydrolases"/>
    <property type="match status" value="1"/>
</dbReference>
<keyword evidence="5 9" id="KW-0175">Coiled coil</keyword>
<evidence type="ECO:0000256" key="10">
    <source>
        <dbReference type="SAM" id="MobiDB-lite"/>
    </source>
</evidence>
<keyword evidence="13" id="KW-1185">Reference proteome</keyword>
<comment type="subcellular location">
    <subcellularLocation>
        <location evidence="1 8">Nucleus</location>
    </subcellularLocation>
</comment>
<dbReference type="SUPFAM" id="SSF75553">
    <property type="entry name" value="Smc hinge domain"/>
    <property type="match status" value="1"/>
</dbReference>
<dbReference type="PANTHER" id="PTHR43977">
    <property type="entry name" value="STRUCTURAL MAINTENANCE OF CHROMOSOMES PROTEIN 3"/>
    <property type="match status" value="1"/>
</dbReference>
<dbReference type="CDD" id="cd03272">
    <property type="entry name" value="ABC_SMC3_euk"/>
    <property type="match status" value="1"/>
</dbReference>
<evidence type="ECO:0000256" key="8">
    <source>
        <dbReference type="PIRNR" id="PIRNR005719"/>
    </source>
</evidence>
<dbReference type="Gene3D" id="3.40.50.300">
    <property type="entry name" value="P-loop containing nucleotide triphosphate hydrolases"/>
    <property type="match status" value="2"/>
</dbReference>
<reference evidence="12 13" key="1">
    <citation type="submission" date="2024-04" db="EMBL/GenBank/DDBJ databases">
        <title>Symmetric and asymmetric DNA N6-adenine methylation regulates different biological responses in Mucorales.</title>
        <authorList>
            <consortium name="Lawrence Berkeley National Laboratory"/>
            <person name="Lax C."/>
            <person name="Mondo S.J."/>
            <person name="Osorio-Concepcion M."/>
            <person name="Muszewska A."/>
            <person name="Corrochano-Luque M."/>
            <person name="Gutierrez G."/>
            <person name="Riley R."/>
            <person name="Lipzen A."/>
            <person name="Guo J."/>
            <person name="Hundley H."/>
            <person name="Amirebrahimi M."/>
            <person name="Ng V."/>
            <person name="Lorenzo-Gutierrez D."/>
            <person name="Binder U."/>
            <person name="Yang J."/>
            <person name="Song Y."/>
            <person name="Canovas D."/>
            <person name="Navarro E."/>
            <person name="Freitag M."/>
            <person name="Gabaldon T."/>
            <person name="Grigoriev I.V."/>
            <person name="Corrochano L.M."/>
            <person name="Nicolas F.E."/>
            <person name="Garre V."/>
        </authorList>
    </citation>
    <scope>NUCLEOTIDE SEQUENCE [LARGE SCALE GENOMIC DNA]</scope>
    <source>
        <strain evidence="12 13">L51</strain>
    </source>
</reference>
<evidence type="ECO:0000256" key="4">
    <source>
        <dbReference type="ARBA" id="ARBA00022776"/>
    </source>
</evidence>
<feature type="domain" description="SMC hinge" evidence="11">
    <location>
        <begin position="522"/>
        <end position="634"/>
    </location>
</feature>
<feature type="compositionally biased region" description="Basic and acidic residues" evidence="10">
    <location>
        <begin position="451"/>
        <end position="467"/>
    </location>
</feature>
<evidence type="ECO:0000256" key="5">
    <source>
        <dbReference type="ARBA" id="ARBA00023054"/>
    </source>
</evidence>
<dbReference type="SMART" id="SM00968">
    <property type="entry name" value="SMC_hinge"/>
    <property type="match status" value="1"/>
</dbReference>
<dbReference type="Pfam" id="PF06470">
    <property type="entry name" value="SMC_hinge"/>
    <property type="match status" value="1"/>
</dbReference>
<dbReference type="InterPro" id="IPR027417">
    <property type="entry name" value="P-loop_NTPase"/>
</dbReference>
<evidence type="ECO:0000256" key="2">
    <source>
        <dbReference type="ARBA" id="ARBA00005917"/>
    </source>
</evidence>
<dbReference type="InterPro" id="IPR024704">
    <property type="entry name" value="SMC"/>
</dbReference>
<evidence type="ECO:0000256" key="1">
    <source>
        <dbReference type="ARBA" id="ARBA00004123"/>
    </source>
</evidence>
<comment type="similarity">
    <text evidence="2">Belongs to the SMC family. SMC3 subfamily.</text>
</comment>
<gene>
    <name evidence="12" type="ORF">J3Q64DRAFT_1819252</name>
</gene>
<organism evidence="12 13">
    <name type="scientific">Phycomyces blakesleeanus</name>
    <dbReference type="NCBI Taxonomy" id="4837"/>
    <lineage>
        <taxon>Eukaryota</taxon>
        <taxon>Fungi</taxon>
        <taxon>Fungi incertae sedis</taxon>
        <taxon>Mucoromycota</taxon>
        <taxon>Mucoromycotina</taxon>
        <taxon>Mucoromycetes</taxon>
        <taxon>Mucorales</taxon>
        <taxon>Phycomycetaceae</taxon>
        <taxon>Phycomyces</taxon>
    </lineage>
</organism>
<feature type="coiled-coil region" evidence="9">
    <location>
        <begin position="666"/>
        <end position="700"/>
    </location>
</feature>
<dbReference type="Pfam" id="PF02463">
    <property type="entry name" value="SMC_N"/>
    <property type="match status" value="1"/>
</dbReference>
<sequence length="1227" mass="140365">MYIKQIIIQGFKSYKDQTTIDPFSPKHNVIVGRNGTGKSNFFAAIRFVLGDAYQNLGKEDRQALLHEGSGAATISAFVEIIFDNVDGRFPTGKEEVVLRRSIGLTLDEYSLDRKSVTKSDVMSLLESAGFSRANPYYIVPQGRVTSLTVAKDEDRLKLLKDIAGTRVYEQKRNESTKIMEDTDAKRVKITEVLEYIQDRLAELEEEKEELSQYQTLDRERRSLEYTIYAREQSDANDKLEEMDSNRRRELLNHETCREEYVDNENALNELETSKRNTKQTIRLLEAEKKDMQEEREGLMKARAQLELLLKDLEDGQLSEAELKEKTDTQLKSIETEIIEKTQGVTELTPRYNEIQETDKQMRQQLRMLQMEQQNLHAKQARLSRFATKAERDLWLQNQIKDLSSNLTIRNNQLQILEQEKAEANIGLIAKVNALEQVKKDLAFRQSTHQQVAERETKLKQKRDEATEKRKTLWREEAKLDSVLHNCNEEIRKAERTLAGSIDKNTTSGLAAVTRIAKDQHLTGVYGPLFELLEVDPRFRTAVEVASGASLFHVVVDTDQTATKLLETMNKERSGRVTFIPLNRIKTRETNYPVASDAIPLLSKLQFDAKYQKAFEQLFGGIIACPNLEVAASYAKSHNLTVVTLDGDRVDGRGALSGGYIDNRYSRLEAAKNLKTWQAKLEEEKARGVQIKEEIARLDQQVTQVLGQLQSVVAEKKKMQVQENTLNYETRLRKEEEIFKDLVASKEKSLESISENARILEQQLAAYENELNSEPMQALSGEEQTRLIYINTTIEQIKQRMLMLSANKSEIVGQINALNDCLNNDLKRRRDELLSRRDRAIATSSVEELARKKKEHKVLLRKLGKLTKTIEELDLETDKQQEGLERAHQSILQLRAAQVDVSQQITRHEKNLERYLLRRSLLLQKKEECNSNIRDLGVLPEEAFEKYANLSVEKLLKRLHRANESLQKYSHVNKKAFEQYGRFTKQRDQLTTRKAELDKSAEAIRALIDSLDRRKDEVIERTFKAVATNFSRVFETLVPAGHGELVIKHKSNSTEDAMDLDGDDSRGPTEALDRYSGVSIKVSFNGKTDEGMIMQQLSGGQKSLVALALIFAIQKCDPAPFYLFDEIDANLDVQYRTAVAEMIHTMSENAQFITTTFRPELLANADKFYGVTFQGKVSRIHAISKESALGFVAQFYSKRVAYIHLDIITLSDDNCKEESRFTLSEIAV</sequence>
<keyword evidence="3" id="KW-0132">Cell division</keyword>
<keyword evidence="6 8" id="KW-0539">Nucleus</keyword>
<comment type="caution">
    <text evidence="12">The sequence shown here is derived from an EMBL/GenBank/DDBJ whole genome shotgun (WGS) entry which is preliminary data.</text>
</comment>